<keyword evidence="3" id="KW-1185">Reference proteome</keyword>
<evidence type="ECO:0000256" key="1">
    <source>
        <dbReference type="SAM" id="MobiDB-lite"/>
    </source>
</evidence>
<feature type="compositionally biased region" description="Low complexity" evidence="1">
    <location>
        <begin position="51"/>
        <end position="62"/>
    </location>
</feature>
<name>A0AAN8P6S1_9PEZI</name>
<dbReference type="EMBL" id="JAVHJM010000002">
    <property type="protein sequence ID" value="KAK6518297.1"/>
    <property type="molecule type" value="Genomic_DNA"/>
</dbReference>
<feature type="compositionally biased region" description="Polar residues" evidence="1">
    <location>
        <begin position="14"/>
        <end position="25"/>
    </location>
</feature>
<proteinExistence type="predicted"/>
<dbReference type="Proteomes" id="UP001307849">
    <property type="component" value="Unassembled WGS sequence"/>
</dbReference>
<reference evidence="2 3" key="1">
    <citation type="submission" date="2019-10" db="EMBL/GenBank/DDBJ databases">
        <authorList>
            <person name="Palmer J.M."/>
        </authorList>
    </citation>
    <scope>NUCLEOTIDE SEQUENCE [LARGE SCALE GENOMIC DNA]</scope>
    <source>
        <strain evidence="2 3">TWF506</strain>
    </source>
</reference>
<sequence>MASVQDNCGAMVDKTQSPSAISNPEDTNRKSQDVSAAPAAPIQPDTRDQDQIPQDDPAAVDDMTSGQVEQHQKLALYLGCNAQRYDPMQQWLSQDRYEDAWTPLPSSLNSPRQ</sequence>
<organism evidence="2 3">
    <name type="scientific">Arthrobotrys conoides</name>
    <dbReference type="NCBI Taxonomy" id="74498"/>
    <lineage>
        <taxon>Eukaryota</taxon>
        <taxon>Fungi</taxon>
        <taxon>Dikarya</taxon>
        <taxon>Ascomycota</taxon>
        <taxon>Pezizomycotina</taxon>
        <taxon>Orbiliomycetes</taxon>
        <taxon>Orbiliales</taxon>
        <taxon>Orbiliaceae</taxon>
        <taxon>Arthrobotrys</taxon>
    </lineage>
</organism>
<gene>
    <name evidence="2" type="ORF">TWF506_005457</name>
</gene>
<evidence type="ECO:0000313" key="3">
    <source>
        <dbReference type="Proteomes" id="UP001307849"/>
    </source>
</evidence>
<feature type="region of interest" description="Disordered" evidence="1">
    <location>
        <begin position="1"/>
        <end position="67"/>
    </location>
</feature>
<evidence type="ECO:0000313" key="2">
    <source>
        <dbReference type="EMBL" id="KAK6518297.1"/>
    </source>
</evidence>
<protein>
    <submittedName>
        <fullName evidence="2">Uncharacterized protein</fullName>
    </submittedName>
</protein>
<dbReference type="AlphaFoldDB" id="A0AAN8P6S1"/>
<comment type="caution">
    <text evidence="2">The sequence shown here is derived from an EMBL/GenBank/DDBJ whole genome shotgun (WGS) entry which is preliminary data.</text>
</comment>
<accession>A0AAN8P6S1</accession>